<proteinExistence type="predicted"/>
<accession>A0A841MR31</accession>
<protein>
    <recommendedName>
        <fullName evidence="3">DUF4221 domain-containing protein</fullName>
    </recommendedName>
</protein>
<sequence>MKHVYFSFLILLILEASCTEKKAEANFKQNFQIEITDSLQIDYLGDLWIQDYDSVSQEFVAVTKNDQELLFIDSKGEITSNLKIPFEGPNSMQGIFLLSYRNEMLQILSSVSGFHFVTKVGDFKRSILLPYQYIIHNNSIDPAFSSIGEKIAYFKPASFGDEGIRDVTDFVKYLYSAPFLEVLDTVSMEKHDTMDFPKTSLYSDGNFYFFPFPKIQKLGSKWYLHFFYELKYYVYKEMGDEIVLEKTVDLEVKDAVLPRAENFEVAMEYTTSDQRPASILQLYRDKGKTIVFYKKGIQEELVKNSLSDPSVELDDKTFAAVFDEENKLIQNEIEVPEGLIFSRAMTEKGEILAKKNQDFFGTEEDQVVYYKLKLIDE</sequence>
<dbReference type="Proteomes" id="UP000588604">
    <property type="component" value="Unassembled WGS sequence"/>
</dbReference>
<keyword evidence="2" id="KW-1185">Reference proteome</keyword>
<evidence type="ECO:0000313" key="2">
    <source>
        <dbReference type="Proteomes" id="UP000588604"/>
    </source>
</evidence>
<evidence type="ECO:0008006" key="3">
    <source>
        <dbReference type="Google" id="ProtNLM"/>
    </source>
</evidence>
<name>A0A841MR31_9BACT</name>
<reference evidence="1 2" key="1">
    <citation type="submission" date="2020-08" db="EMBL/GenBank/DDBJ databases">
        <title>Genomic Encyclopedia of Type Strains, Phase IV (KMG-IV): sequencing the most valuable type-strain genomes for metagenomic binning, comparative biology and taxonomic classification.</title>
        <authorList>
            <person name="Goeker M."/>
        </authorList>
    </citation>
    <scope>NUCLEOTIDE SEQUENCE [LARGE SCALE GENOMIC DNA]</scope>
    <source>
        <strain evidence="1 2">DSM 102044</strain>
    </source>
</reference>
<organism evidence="1 2">
    <name type="scientific">Algoriphagus iocasae</name>
    <dbReference type="NCBI Taxonomy" id="1836499"/>
    <lineage>
        <taxon>Bacteria</taxon>
        <taxon>Pseudomonadati</taxon>
        <taxon>Bacteroidota</taxon>
        <taxon>Cytophagia</taxon>
        <taxon>Cytophagales</taxon>
        <taxon>Cyclobacteriaceae</taxon>
        <taxon>Algoriphagus</taxon>
    </lineage>
</organism>
<comment type="caution">
    <text evidence="1">The sequence shown here is derived from an EMBL/GenBank/DDBJ whole genome shotgun (WGS) entry which is preliminary data.</text>
</comment>
<dbReference type="EMBL" id="JACIJO010000001">
    <property type="protein sequence ID" value="MBB6325005.1"/>
    <property type="molecule type" value="Genomic_DNA"/>
</dbReference>
<evidence type="ECO:0000313" key="1">
    <source>
        <dbReference type="EMBL" id="MBB6325005.1"/>
    </source>
</evidence>
<gene>
    <name evidence="1" type="ORF">FHS59_000620</name>
</gene>
<dbReference type="AlphaFoldDB" id="A0A841MR31"/>
<dbReference type="RefSeq" id="WP_184492946.1">
    <property type="nucleotide sequence ID" value="NZ_JACIJO010000001.1"/>
</dbReference>